<evidence type="ECO:0000313" key="1">
    <source>
        <dbReference type="EMBL" id="GIX84392.1"/>
    </source>
</evidence>
<dbReference type="AlphaFoldDB" id="A0AAV4NHW0"/>
<reference evidence="1 2" key="1">
    <citation type="submission" date="2021-06" db="EMBL/GenBank/DDBJ databases">
        <title>Caerostris extrusa draft genome.</title>
        <authorList>
            <person name="Kono N."/>
            <person name="Arakawa K."/>
        </authorList>
    </citation>
    <scope>NUCLEOTIDE SEQUENCE [LARGE SCALE GENOMIC DNA]</scope>
</reference>
<comment type="caution">
    <text evidence="1">The sequence shown here is derived from an EMBL/GenBank/DDBJ whole genome shotgun (WGS) entry which is preliminary data.</text>
</comment>
<organism evidence="1 2">
    <name type="scientific">Caerostris extrusa</name>
    <name type="common">Bark spider</name>
    <name type="synonym">Caerostris bankana</name>
    <dbReference type="NCBI Taxonomy" id="172846"/>
    <lineage>
        <taxon>Eukaryota</taxon>
        <taxon>Metazoa</taxon>
        <taxon>Ecdysozoa</taxon>
        <taxon>Arthropoda</taxon>
        <taxon>Chelicerata</taxon>
        <taxon>Arachnida</taxon>
        <taxon>Araneae</taxon>
        <taxon>Araneomorphae</taxon>
        <taxon>Entelegynae</taxon>
        <taxon>Araneoidea</taxon>
        <taxon>Araneidae</taxon>
        <taxon>Caerostris</taxon>
    </lineage>
</organism>
<dbReference type="Proteomes" id="UP001054945">
    <property type="component" value="Unassembled WGS sequence"/>
</dbReference>
<protein>
    <submittedName>
        <fullName evidence="1">Uncharacterized protein</fullName>
    </submittedName>
</protein>
<gene>
    <name evidence="1" type="ORF">CEXT_421</name>
</gene>
<evidence type="ECO:0000313" key="2">
    <source>
        <dbReference type="Proteomes" id="UP001054945"/>
    </source>
</evidence>
<sequence length="123" mass="14290">MGGWGWRVVNAQLLPNQIWIPFLSYYPLRILLEAFLSISEQNFQCCVTAAECPDVFPQQKSIPSAQVNFRAAASNSRKRWMSILNYTRRLCHFVLTYPNQKNASNYLSLYVWRLICLGKEVLI</sequence>
<name>A0AAV4NHW0_CAEEX</name>
<proteinExistence type="predicted"/>
<dbReference type="EMBL" id="BPLR01003421">
    <property type="protein sequence ID" value="GIX84392.1"/>
    <property type="molecule type" value="Genomic_DNA"/>
</dbReference>
<accession>A0AAV4NHW0</accession>
<keyword evidence="2" id="KW-1185">Reference proteome</keyword>